<dbReference type="Pfam" id="PF00498">
    <property type="entry name" value="FHA"/>
    <property type="match status" value="1"/>
</dbReference>
<organism evidence="2 3">
    <name type="scientific">Thermocoleostomius sinensis A174</name>
    <dbReference type="NCBI Taxonomy" id="2016057"/>
    <lineage>
        <taxon>Bacteria</taxon>
        <taxon>Bacillati</taxon>
        <taxon>Cyanobacteriota</taxon>
        <taxon>Cyanophyceae</taxon>
        <taxon>Oculatellales</taxon>
        <taxon>Oculatellaceae</taxon>
        <taxon>Thermocoleostomius</taxon>
    </lineage>
</organism>
<dbReference type="Proteomes" id="UP001163152">
    <property type="component" value="Chromosome"/>
</dbReference>
<dbReference type="Gene3D" id="2.60.200.20">
    <property type="match status" value="1"/>
</dbReference>
<dbReference type="RefSeq" id="WP_268609162.1">
    <property type="nucleotide sequence ID" value="NZ_CP113797.1"/>
</dbReference>
<name>A0A9E8ZCL6_9CYAN</name>
<dbReference type="InterPro" id="IPR000253">
    <property type="entry name" value="FHA_dom"/>
</dbReference>
<evidence type="ECO:0000313" key="3">
    <source>
        <dbReference type="Proteomes" id="UP001163152"/>
    </source>
</evidence>
<sequence length="177" mass="19934">MQQLTLEWAAADQHLSQTVSLQQSTKNPGTIRVGRDATMCDVVIKHPDPTIEKTVSGLHIEIFFNPEHHQFYLRNLTRDRQPPKRPNPVVVDGQKVVMEEVPLHVGSQIRLGRMALQVKSIDTQPVPVEPPAVPIYQRVCGNPRTPHYHPLTYDKLNCDICGYVMQGATLVYPVAEV</sequence>
<dbReference type="AlphaFoldDB" id="A0A9E8ZCL6"/>
<evidence type="ECO:0000313" key="2">
    <source>
        <dbReference type="EMBL" id="WAL59367.1"/>
    </source>
</evidence>
<protein>
    <submittedName>
        <fullName evidence="2">FHA domain-containing protein</fullName>
    </submittedName>
</protein>
<dbReference type="EMBL" id="CP113797">
    <property type="protein sequence ID" value="WAL59367.1"/>
    <property type="molecule type" value="Genomic_DNA"/>
</dbReference>
<keyword evidence="3" id="KW-1185">Reference proteome</keyword>
<gene>
    <name evidence="2" type="ORF">OXH18_19655</name>
</gene>
<evidence type="ECO:0000259" key="1">
    <source>
        <dbReference type="PROSITE" id="PS50006"/>
    </source>
</evidence>
<dbReference type="PROSITE" id="PS50006">
    <property type="entry name" value="FHA_DOMAIN"/>
    <property type="match status" value="1"/>
</dbReference>
<dbReference type="KEGG" id="tsin:OXH18_19655"/>
<reference evidence="2" key="1">
    <citation type="submission" date="2022-12" db="EMBL/GenBank/DDBJ databases">
        <title>Polyphasic identification of a Novel Hot-Spring Cyanobacterium Ocullathermofonsia sinensis gen nov. sp. nov. and Genomic Insights on its Adaptations to the Thermal Habitat.</title>
        <authorList>
            <person name="Daroch M."/>
            <person name="Tang J."/>
            <person name="Jiang Y."/>
        </authorList>
    </citation>
    <scope>NUCLEOTIDE SEQUENCE</scope>
    <source>
        <strain evidence="2">PKUAC-SCTA174</strain>
    </source>
</reference>
<feature type="domain" description="FHA" evidence="1">
    <location>
        <begin position="31"/>
        <end position="96"/>
    </location>
</feature>
<dbReference type="InterPro" id="IPR008984">
    <property type="entry name" value="SMAD_FHA_dom_sf"/>
</dbReference>
<dbReference type="CDD" id="cd00060">
    <property type="entry name" value="FHA"/>
    <property type="match status" value="1"/>
</dbReference>
<proteinExistence type="predicted"/>
<dbReference type="SUPFAM" id="SSF49879">
    <property type="entry name" value="SMAD/FHA domain"/>
    <property type="match status" value="1"/>
</dbReference>
<accession>A0A9E8ZCL6</accession>